<organism evidence="3 4">
    <name type="scientific">Providencia rustigianii</name>
    <dbReference type="NCBI Taxonomy" id="158850"/>
    <lineage>
        <taxon>Bacteria</taxon>
        <taxon>Pseudomonadati</taxon>
        <taxon>Pseudomonadota</taxon>
        <taxon>Gammaproteobacteria</taxon>
        <taxon>Enterobacterales</taxon>
        <taxon>Morganellaceae</taxon>
        <taxon>Providencia</taxon>
    </lineage>
</organism>
<accession>A0A379FZC4</accession>
<name>A0A379FZC4_9GAMM</name>
<dbReference type="InterPro" id="IPR008863">
    <property type="entry name" value="Toxic_anion-R_TelA"/>
</dbReference>
<dbReference type="GeneID" id="89492315"/>
<dbReference type="Proteomes" id="UP000255129">
    <property type="component" value="Unassembled WGS sequence"/>
</dbReference>
<protein>
    <submittedName>
        <fullName evidence="3">TelA-like protein SA1238</fullName>
    </submittedName>
</protein>
<gene>
    <name evidence="3" type="ORF">NCTC12026_00024</name>
</gene>
<proteinExistence type="inferred from homology"/>
<comment type="similarity">
    <text evidence="1 2">Belongs to the TelA family.</text>
</comment>
<dbReference type="EMBL" id="UGUA01000001">
    <property type="protein sequence ID" value="SUC33703.1"/>
    <property type="molecule type" value="Genomic_DNA"/>
</dbReference>
<dbReference type="OrthoDB" id="6628033at2"/>
<dbReference type="AlphaFoldDB" id="A0A379FZC4"/>
<dbReference type="PIRSF" id="PIRSF026508">
    <property type="entry name" value="TelA"/>
    <property type="match status" value="1"/>
</dbReference>
<dbReference type="PANTHER" id="PTHR38432">
    <property type="entry name" value="TELA-LIKE PROTEIN SAOUHSC_01408"/>
    <property type="match status" value="1"/>
</dbReference>
<sequence length="376" mass="42292">MTTSTALVLDINNANLDQQQAFAITAANRDEILQAASSIRLGDVMSVHDFGRSATDASYLDTMLEDVKVIDQKESGKQLNEIAFLSRQISDSVQPSDLQRVISRIPIIGFVISRLTFMQRRALNRFDSVKGQMDILADGISSISTGYLEQNVKLDAMYNDVLADIRAQGINIVASKLVIDSIEGELQTRQEEFKKNKTNTLLSIEINDIQYQLDTLKKRRKDMISMQQKSFDDLTMLRMMQQNNLALVDKFRSVEELTLPAAKRGHLIVDALEKQNAGVKLIEAIDDATNALALRQAELVKDNTIRIAKQSHRSVYDAKTLDRISTLMNEAIAEAHAIHKSNSDGHLALEKRAIEWQEERRQRLINGMGKNKLSNH</sequence>
<evidence type="ECO:0000256" key="1">
    <source>
        <dbReference type="ARBA" id="ARBA00005541"/>
    </source>
</evidence>
<evidence type="ECO:0000313" key="3">
    <source>
        <dbReference type="EMBL" id="SUC33703.1"/>
    </source>
</evidence>
<dbReference type="PANTHER" id="PTHR38432:SF1">
    <property type="entry name" value="TELA-LIKE PROTEIN SAOUHSC_01408"/>
    <property type="match status" value="1"/>
</dbReference>
<evidence type="ECO:0000256" key="2">
    <source>
        <dbReference type="PIRNR" id="PIRNR026508"/>
    </source>
</evidence>
<dbReference type="Pfam" id="PF05816">
    <property type="entry name" value="TelA"/>
    <property type="match status" value="1"/>
</dbReference>
<reference evidence="3 4" key="1">
    <citation type="submission" date="2018-06" db="EMBL/GenBank/DDBJ databases">
        <authorList>
            <consortium name="Pathogen Informatics"/>
            <person name="Doyle S."/>
        </authorList>
    </citation>
    <scope>NUCLEOTIDE SEQUENCE [LARGE SCALE GENOMIC DNA]</scope>
    <source>
        <strain evidence="3 4">NCTC12026</strain>
    </source>
</reference>
<dbReference type="RefSeq" id="WP_011039776.1">
    <property type="nucleotide sequence ID" value="NZ_UGUA01000001.1"/>
</dbReference>
<evidence type="ECO:0000313" key="4">
    <source>
        <dbReference type="Proteomes" id="UP000255129"/>
    </source>
</evidence>